<evidence type="ECO:0000256" key="1">
    <source>
        <dbReference type="SAM" id="MobiDB-lite"/>
    </source>
</evidence>
<evidence type="ECO:0000313" key="2">
    <source>
        <dbReference type="EMBL" id="KAL0103509.1"/>
    </source>
</evidence>
<dbReference type="EMBL" id="JADYXP020000021">
    <property type="protein sequence ID" value="KAL0103509.1"/>
    <property type="molecule type" value="Genomic_DNA"/>
</dbReference>
<dbReference type="Proteomes" id="UP001430953">
    <property type="component" value="Unassembled WGS sequence"/>
</dbReference>
<keyword evidence="3" id="KW-1185">Reference proteome</keyword>
<name>A0AAW2EIF7_9HYME</name>
<organism evidence="2 3">
    <name type="scientific">Cardiocondyla obscurior</name>
    <dbReference type="NCBI Taxonomy" id="286306"/>
    <lineage>
        <taxon>Eukaryota</taxon>
        <taxon>Metazoa</taxon>
        <taxon>Ecdysozoa</taxon>
        <taxon>Arthropoda</taxon>
        <taxon>Hexapoda</taxon>
        <taxon>Insecta</taxon>
        <taxon>Pterygota</taxon>
        <taxon>Neoptera</taxon>
        <taxon>Endopterygota</taxon>
        <taxon>Hymenoptera</taxon>
        <taxon>Apocrita</taxon>
        <taxon>Aculeata</taxon>
        <taxon>Formicoidea</taxon>
        <taxon>Formicidae</taxon>
        <taxon>Myrmicinae</taxon>
        <taxon>Cardiocondyla</taxon>
    </lineage>
</organism>
<feature type="compositionally biased region" description="Basic residues" evidence="1">
    <location>
        <begin position="63"/>
        <end position="77"/>
    </location>
</feature>
<sequence length="116" mass="13090">MLFGITTAVCNRGRGKKGKKKRFNIPQWRIRIDPSARPLTGQRKSSGSRRISLVHVDSAPVCRPHRKSTAGSRKSRFSRPPPPPPPPPLPSTFVRASVVPGFYIEYTKVFKYIKLH</sequence>
<feature type="compositionally biased region" description="Pro residues" evidence="1">
    <location>
        <begin position="79"/>
        <end position="90"/>
    </location>
</feature>
<protein>
    <submittedName>
        <fullName evidence="2">Uncharacterized protein</fullName>
    </submittedName>
</protein>
<proteinExistence type="predicted"/>
<reference evidence="2 3" key="1">
    <citation type="submission" date="2023-03" db="EMBL/GenBank/DDBJ databases">
        <title>High recombination rates correlate with genetic variation in Cardiocondyla obscurior ants.</title>
        <authorList>
            <person name="Errbii M."/>
        </authorList>
    </citation>
    <scope>NUCLEOTIDE SEQUENCE [LARGE SCALE GENOMIC DNA]</scope>
    <source>
        <strain evidence="2">Alpha-2009</strain>
        <tissue evidence="2">Whole body</tissue>
    </source>
</reference>
<evidence type="ECO:0000313" key="3">
    <source>
        <dbReference type="Proteomes" id="UP001430953"/>
    </source>
</evidence>
<feature type="region of interest" description="Disordered" evidence="1">
    <location>
        <begin position="34"/>
        <end position="91"/>
    </location>
</feature>
<gene>
    <name evidence="2" type="ORF">PUN28_017638</name>
</gene>
<dbReference type="AlphaFoldDB" id="A0AAW2EIF7"/>
<comment type="caution">
    <text evidence="2">The sequence shown here is derived from an EMBL/GenBank/DDBJ whole genome shotgun (WGS) entry which is preliminary data.</text>
</comment>
<accession>A0AAW2EIF7</accession>